<gene>
    <name evidence="6" type="ORF">OTU49_000693</name>
</gene>
<dbReference type="GO" id="GO:0005730">
    <property type="term" value="C:nucleolus"/>
    <property type="evidence" value="ECO:0007669"/>
    <property type="project" value="UniProtKB-SubCell"/>
</dbReference>
<evidence type="ECO:0000313" key="6">
    <source>
        <dbReference type="EMBL" id="KAK8744926.1"/>
    </source>
</evidence>
<dbReference type="Proteomes" id="UP001445076">
    <property type="component" value="Unassembled WGS sequence"/>
</dbReference>
<comment type="subcellular location">
    <subcellularLocation>
        <location evidence="1">Nucleus</location>
        <location evidence="1">Nucleolus</location>
    </subcellularLocation>
</comment>
<keyword evidence="7" id="KW-1185">Reference proteome</keyword>
<sequence length="176" mass="20828">MGVRSRKKNRSKFRYRANSNRKQMKMKKKINPCIDCLPVKKAWDASKPAPTNITNMGLVYHLDRALPITSQRQGRKNGVVQVKKKEKPTEVVRQLEETVNQDNQKERFSVRLTNAQVKYATAMLDKYGDDYKAMARDRKNYFQDTWKQIRTKIKLFTNNPNYFAPYLKERELLKHS</sequence>
<evidence type="ECO:0000256" key="4">
    <source>
        <dbReference type="ARBA" id="ARBA00023242"/>
    </source>
</evidence>
<reference evidence="6 7" key="1">
    <citation type="journal article" date="2024" name="BMC Genomics">
        <title>Genome assembly of redclaw crayfish (Cherax quadricarinatus) provides insights into its immune adaptation and hypoxia tolerance.</title>
        <authorList>
            <person name="Liu Z."/>
            <person name="Zheng J."/>
            <person name="Li H."/>
            <person name="Fang K."/>
            <person name="Wang S."/>
            <person name="He J."/>
            <person name="Zhou D."/>
            <person name="Weng S."/>
            <person name="Chi M."/>
            <person name="Gu Z."/>
            <person name="He J."/>
            <person name="Li F."/>
            <person name="Wang M."/>
        </authorList>
    </citation>
    <scope>NUCLEOTIDE SEQUENCE [LARGE SCALE GENOMIC DNA]</scope>
    <source>
        <strain evidence="6">ZL_2023a</strain>
    </source>
</reference>
<dbReference type="GO" id="GO:0042273">
    <property type="term" value="P:ribosomal large subunit biogenesis"/>
    <property type="evidence" value="ECO:0007669"/>
    <property type="project" value="TreeGrafter"/>
</dbReference>
<evidence type="ECO:0000256" key="3">
    <source>
        <dbReference type="ARBA" id="ARBA00015522"/>
    </source>
</evidence>
<dbReference type="Pfam" id="PF09420">
    <property type="entry name" value="Nop16"/>
    <property type="match status" value="2"/>
</dbReference>
<comment type="caution">
    <text evidence="6">The sequence shown here is derived from an EMBL/GenBank/DDBJ whole genome shotgun (WGS) entry which is preliminary data.</text>
</comment>
<evidence type="ECO:0000256" key="2">
    <source>
        <dbReference type="ARBA" id="ARBA00008479"/>
    </source>
</evidence>
<proteinExistence type="inferred from homology"/>
<accession>A0AAW0XKD5</accession>
<reference evidence="6" key="2">
    <citation type="submission" date="2024-01" db="EMBL/GenBank/DDBJ databases">
        <authorList>
            <person name="He J."/>
            <person name="Wang M."/>
            <person name="Zheng J."/>
            <person name="Liu Z."/>
        </authorList>
    </citation>
    <scope>NUCLEOTIDE SEQUENCE</scope>
    <source>
        <strain evidence="6">ZL_2023a</strain>
        <tissue evidence="6">Muscle</tissue>
    </source>
</reference>
<evidence type="ECO:0000256" key="1">
    <source>
        <dbReference type="ARBA" id="ARBA00004604"/>
    </source>
</evidence>
<comment type="similarity">
    <text evidence="2">Belongs to the NOP16 family.</text>
</comment>
<name>A0AAW0XKD5_CHEQU</name>
<dbReference type="EMBL" id="JARKIK010000021">
    <property type="protein sequence ID" value="KAK8744926.1"/>
    <property type="molecule type" value="Genomic_DNA"/>
</dbReference>
<keyword evidence="4" id="KW-0539">Nucleus</keyword>
<dbReference type="PANTHER" id="PTHR13243">
    <property type="entry name" value="HSPC111 PROTEIN-RELATED"/>
    <property type="match status" value="1"/>
</dbReference>
<dbReference type="EMBL" id="JARKIK010000021">
    <property type="protein sequence ID" value="KAK8744927.1"/>
    <property type="molecule type" value="Genomic_DNA"/>
</dbReference>
<feature type="compositionally biased region" description="Basic residues" evidence="5">
    <location>
        <begin position="1"/>
        <end position="15"/>
    </location>
</feature>
<dbReference type="AlphaFoldDB" id="A0AAW0XKD5"/>
<evidence type="ECO:0000256" key="5">
    <source>
        <dbReference type="SAM" id="MobiDB-lite"/>
    </source>
</evidence>
<dbReference type="PANTHER" id="PTHR13243:SF1">
    <property type="entry name" value="NUCLEOLAR PROTEIN 16"/>
    <property type="match status" value="1"/>
</dbReference>
<feature type="region of interest" description="Disordered" evidence="5">
    <location>
        <begin position="1"/>
        <end position="25"/>
    </location>
</feature>
<dbReference type="InterPro" id="IPR019002">
    <property type="entry name" value="Ribosome_biogenesis_Nop16"/>
</dbReference>
<protein>
    <recommendedName>
        <fullName evidence="3">Nucleolar protein 16</fullName>
    </recommendedName>
</protein>
<evidence type="ECO:0000313" key="7">
    <source>
        <dbReference type="Proteomes" id="UP001445076"/>
    </source>
</evidence>
<organism evidence="6 7">
    <name type="scientific">Cherax quadricarinatus</name>
    <name type="common">Australian red claw crayfish</name>
    <dbReference type="NCBI Taxonomy" id="27406"/>
    <lineage>
        <taxon>Eukaryota</taxon>
        <taxon>Metazoa</taxon>
        <taxon>Ecdysozoa</taxon>
        <taxon>Arthropoda</taxon>
        <taxon>Crustacea</taxon>
        <taxon>Multicrustacea</taxon>
        <taxon>Malacostraca</taxon>
        <taxon>Eumalacostraca</taxon>
        <taxon>Eucarida</taxon>
        <taxon>Decapoda</taxon>
        <taxon>Pleocyemata</taxon>
        <taxon>Astacidea</taxon>
        <taxon>Parastacoidea</taxon>
        <taxon>Parastacidae</taxon>
        <taxon>Cherax</taxon>
    </lineage>
</organism>